<dbReference type="Pfam" id="PF03050">
    <property type="entry name" value="DDE_Tnp_IS66"/>
    <property type="match status" value="1"/>
</dbReference>
<dbReference type="PANTHER" id="PTHR33678">
    <property type="entry name" value="BLL1576 PROTEIN"/>
    <property type="match status" value="1"/>
</dbReference>
<dbReference type="EMBL" id="CP036426">
    <property type="protein sequence ID" value="QDV32366.1"/>
    <property type="molecule type" value="Genomic_DNA"/>
</dbReference>
<name>A0A518GUW4_9BACT</name>
<evidence type="ECO:0000259" key="3">
    <source>
        <dbReference type="Pfam" id="PF03050"/>
    </source>
</evidence>
<dbReference type="InterPro" id="IPR024463">
    <property type="entry name" value="Transposase_TnpC_homeodom"/>
</dbReference>
<accession>A0A518GUW4</accession>
<proteinExistence type="predicted"/>
<reference evidence="7 8" key="1">
    <citation type="submission" date="2019-02" db="EMBL/GenBank/DDBJ databases">
        <title>Deep-cultivation of Planctomycetes and their phenomic and genomic characterization uncovers novel biology.</title>
        <authorList>
            <person name="Wiegand S."/>
            <person name="Jogler M."/>
            <person name="Boedeker C."/>
            <person name="Pinto D."/>
            <person name="Vollmers J."/>
            <person name="Rivas-Marin E."/>
            <person name="Kohn T."/>
            <person name="Peeters S.H."/>
            <person name="Heuer A."/>
            <person name="Rast P."/>
            <person name="Oberbeckmann S."/>
            <person name="Bunk B."/>
            <person name="Jeske O."/>
            <person name="Meyerdierks A."/>
            <person name="Storesund J.E."/>
            <person name="Kallscheuer N."/>
            <person name="Luecker S."/>
            <person name="Lage O.M."/>
            <person name="Pohl T."/>
            <person name="Merkel B.J."/>
            <person name="Hornburger P."/>
            <person name="Mueller R.-W."/>
            <person name="Bruemmer F."/>
            <person name="Labrenz M."/>
            <person name="Spormann A.M."/>
            <person name="Op den Camp H."/>
            <person name="Overmann J."/>
            <person name="Amann R."/>
            <person name="Jetten M.S.M."/>
            <person name="Mascher T."/>
            <person name="Medema M.H."/>
            <person name="Devos D.P."/>
            <person name="Kaster A.-K."/>
            <person name="Ovreas L."/>
            <person name="Rohde M."/>
            <person name="Galperin M.Y."/>
            <person name="Jogler C."/>
        </authorList>
    </citation>
    <scope>NUCLEOTIDE SEQUENCE [LARGE SCALE GENOMIC DNA]</scope>
    <source>
        <strain evidence="7 8">ElP</strain>
    </source>
</reference>
<dbReference type="RefSeq" id="WP_197446624.1">
    <property type="nucleotide sequence ID" value="NZ_CP036426.1"/>
</dbReference>
<feature type="domain" description="Transposase IS66 C-terminal" evidence="6">
    <location>
        <begin position="459"/>
        <end position="495"/>
    </location>
</feature>
<evidence type="ECO:0000259" key="6">
    <source>
        <dbReference type="Pfam" id="PF13817"/>
    </source>
</evidence>
<gene>
    <name evidence="7" type="ORF">ElP_01940</name>
</gene>
<dbReference type="AlphaFoldDB" id="A0A518GUW4"/>
<protein>
    <submittedName>
        <fullName evidence="7">Transposase IS66 family protein</fullName>
    </submittedName>
</protein>
<dbReference type="KEGG" id="tpla:ElP_01940"/>
<sequence>METTILPDDLALCHEIIRQQADTIEESRRRIEQLEHQIEQLLRRQYGPRRESVDPDQLRLFAYDATENLVEGAPEEPSEAEDARPKRRWRRRGRQRLPEHLPRQRIEYELSAEELPCPDCGYLRVKIGEEVSEQLEYVPSSLQVTVHARFRYACRACQEHVAIAAKPPQPIDKGLPGPGLLAHVITSKYGDHLPLYRQEDILARHGVVLSRATLCGWMARSADLLAPLYDLMVARVRASKVIWTDDTTVPVWDPTLPKTRTGRFWVYIGDVRSPYVVYDYTPRRTRDGPERFLDGFRGYLQADAFSGYDRMCAGPDVIEVACWAHARRKFFEARSSSPVLAHAALARIRQLYAVEHAAEELSAEDRRVARQRDSVPLLTAFGEWLTEHGRLALPKSPIGQAIAYARSNWAALCRYPEHGELSIDNNLAERMLRAQAIGRRNWRFFGSDRGGRTAAVLYSLTGACKYHGIDPFAYLRDILGRLPTQPVNRLGESLPDDWIGSHPSALRKRAS</sequence>
<keyword evidence="8" id="KW-1185">Reference proteome</keyword>
<dbReference type="Pfam" id="PF13007">
    <property type="entry name" value="LZ_Tnp_IS66"/>
    <property type="match status" value="1"/>
</dbReference>
<feature type="coiled-coil region" evidence="1">
    <location>
        <begin position="17"/>
        <end position="44"/>
    </location>
</feature>
<keyword evidence="1" id="KW-0175">Coiled coil</keyword>
<dbReference type="InterPro" id="IPR024474">
    <property type="entry name" value="Znf_dom_IS66"/>
</dbReference>
<evidence type="ECO:0000313" key="8">
    <source>
        <dbReference type="Proteomes" id="UP000317835"/>
    </source>
</evidence>
<evidence type="ECO:0000259" key="5">
    <source>
        <dbReference type="Pfam" id="PF13007"/>
    </source>
</evidence>
<dbReference type="NCBIfam" id="NF033517">
    <property type="entry name" value="transpos_IS66"/>
    <property type="match status" value="1"/>
</dbReference>
<evidence type="ECO:0000259" key="4">
    <source>
        <dbReference type="Pfam" id="PF13005"/>
    </source>
</evidence>
<feature type="domain" description="Transposase TnpC homeodomain" evidence="5">
    <location>
        <begin position="33"/>
        <end position="106"/>
    </location>
</feature>
<feature type="domain" description="Transposase IS66 zinc-finger binding" evidence="4">
    <location>
        <begin position="117"/>
        <end position="157"/>
    </location>
</feature>
<dbReference type="PANTHER" id="PTHR33678:SF1">
    <property type="entry name" value="BLL1576 PROTEIN"/>
    <property type="match status" value="1"/>
</dbReference>
<organism evidence="7 8">
    <name type="scientific">Tautonia plasticadhaerens</name>
    <dbReference type="NCBI Taxonomy" id="2527974"/>
    <lineage>
        <taxon>Bacteria</taxon>
        <taxon>Pseudomonadati</taxon>
        <taxon>Planctomycetota</taxon>
        <taxon>Planctomycetia</taxon>
        <taxon>Isosphaerales</taxon>
        <taxon>Isosphaeraceae</taxon>
        <taxon>Tautonia</taxon>
    </lineage>
</organism>
<dbReference type="Pfam" id="PF13005">
    <property type="entry name" value="zf-IS66"/>
    <property type="match status" value="1"/>
</dbReference>
<evidence type="ECO:0000256" key="1">
    <source>
        <dbReference type="SAM" id="Coils"/>
    </source>
</evidence>
<feature type="domain" description="Transposase IS66 central" evidence="3">
    <location>
        <begin position="173"/>
        <end position="452"/>
    </location>
</feature>
<dbReference type="InterPro" id="IPR052344">
    <property type="entry name" value="Transposase-related"/>
</dbReference>
<dbReference type="InterPro" id="IPR004291">
    <property type="entry name" value="Transposase_IS66_central"/>
</dbReference>
<dbReference type="InterPro" id="IPR039552">
    <property type="entry name" value="IS66_C"/>
</dbReference>
<evidence type="ECO:0000313" key="7">
    <source>
        <dbReference type="EMBL" id="QDV32366.1"/>
    </source>
</evidence>
<feature type="region of interest" description="Disordered" evidence="2">
    <location>
        <begin position="69"/>
        <end position="88"/>
    </location>
</feature>
<dbReference type="Pfam" id="PF13817">
    <property type="entry name" value="DDE_Tnp_IS66_C"/>
    <property type="match status" value="1"/>
</dbReference>
<evidence type="ECO:0000256" key="2">
    <source>
        <dbReference type="SAM" id="MobiDB-lite"/>
    </source>
</evidence>
<dbReference type="Proteomes" id="UP000317835">
    <property type="component" value="Chromosome"/>
</dbReference>